<dbReference type="Proteomes" id="UP000065807">
    <property type="component" value="Chromosome"/>
</dbReference>
<gene>
    <name evidence="2" type="ORF">LIP_2853</name>
</gene>
<sequence>MSRKLAFFLTGVLFLALAAGASAQYNPNGEALPPGAQEQEVFWFNGDTQAWESIGSGGAAQLARSWNSGPTFGNCNKAYWDITFTSHASVAQWLDWTLQTTRKDWRIRKPGQYASDSIDFSIASNNAVLVSFDGFDDLQYLNPDAPEDTTNYIETYYGVGNSFDAANANGWVRAADLNEATYTFPNTDDLHHGMQFKFWQKINVVESNSSSEYENVGTVRLALTNLKYWIDGQTGGYLPNQTGLGQPPTEPYVPPTI</sequence>
<keyword evidence="3" id="KW-1185">Reference proteome</keyword>
<feature type="chain" id="PRO_5005487082" evidence="1">
    <location>
        <begin position="24"/>
        <end position="257"/>
    </location>
</feature>
<reference evidence="3" key="1">
    <citation type="submission" date="2015-07" db="EMBL/GenBank/DDBJ databases">
        <title>Complete genome sequence and phylogenetic analysis of Limnochorda pilosa.</title>
        <authorList>
            <person name="Watanabe M."/>
            <person name="Kojima H."/>
            <person name="Fukui M."/>
        </authorList>
    </citation>
    <scope>NUCLEOTIDE SEQUENCE [LARGE SCALE GENOMIC DNA]</scope>
    <source>
        <strain evidence="3">HC45</strain>
    </source>
</reference>
<evidence type="ECO:0000313" key="2">
    <source>
        <dbReference type="EMBL" id="BAS28682.1"/>
    </source>
</evidence>
<protein>
    <submittedName>
        <fullName evidence="2">Uncharacterized protein</fullName>
    </submittedName>
</protein>
<keyword evidence="1" id="KW-0732">Signal</keyword>
<dbReference type="KEGG" id="lpil:LIP_2853"/>
<name>A0A0K2SNW6_LIMPI</name>
<dbReference type="STRING" id="1555112.LIP_2853"/>
<dbReference type="AlphaFoldDB" id="A0A0K2SNW6"/>
<feature type="signal peptide" evidence="1">
    <location>
        <begin position="1"/>
        <end position="23"/>
    </location>
</feature>
<dbReference type="RefSeq" id="WP_068139380.1">
    <property type="nucleotide sequence ID" value="NZ_AP014924.1"/>
</dbReference>
<accession>A0A0K2SNW6</accession>
<dbReference type="EMBL" id="AP014924">
    <property type="protein sequence ID" value="BAS28682.1"/>
    <property type="molecule type" value="Genomic_DNA"/>
</dbReference>
<proteinExistence type="predicted"/>
<reference evidence="3" key="2">
    <citation type="journal article" date="2016" name="Int. J. Syst. Evol. Microbiol.">
        <title>Complete genome sequence and cell structure of Limnochorda pilosa, a Gram-negative spore-former within the phylum Firmicutes.</title>
        <authorList>
            <person name="Watanabe M."/>
            <person name="Kojima H."/>
            <person name="Fukui M."/>
        </authorList>
    </citation>
    <scope>NUCLEOTIDE SEQUENCE [LARGE SCALE GENOMIC DNA]</scope>
    <source>
        <strain evidence="3">HC45</strain>
    </source>
</reference>
<evidence type="ECO:0000256" key="1">
    <source>
        <dbReference type="SAM" id="SignalP"/>
    </source>
</evidence>
<organism evidence="2 3">
    <name type="scientific">Limnochorda pilosa</name>
    <dbReference type="NCBI Taxonomy" id="1555112"/>
    <lineage>
        <taxon>Bacteria</taxon>
        <taxon>Bacillati</taxon>
        <taxon>Bacillota</taxon>
        <taxon>Limnochordia</taxon>
        <taxon>Limnochordales</taxon>
        <taxon>Limnochordaceae</taxon>
        <taxon>Limnochorda</taxon>
    </lineage>
</organism>
<evidence type="ECO:0000313" key="3">
    <source>
        <dbReference type="Proteomes" id="UP000065807"/>
    </source>
</evidence>